<dbReference type="Proteomes" id="UP000218267">
    <property type="component" value="Chromosome"/>
</dbReference>
<reference evidence="14 15" key="1">
    <citation type="journal article" date="2018" name="Mar. Genomics">
        <title>Complete genome sequence of Marinifilaceae bacterium strain SPP2, isolated from the Antarctic marine sediment.</title>
        <authorList>
            <person name="Watanabe M."/>
            <person name="Kojima H."/>
            <person name="Fukui M."/>
        </authorList>
    </citation>
    <scope>NUCLEOTIDE SEQUENCE [LARGE SCALE GENOMIC DNA]</scope>
    <source>
        <strain evidence="14 15">SPP2</strain>
    </source>
</reference>
<keyword evidence="3" id="KW-0997">Cell inner membrane</keyword>
<dbReference type="PROSITE" id="PS50198">
    <property type="entry name" value="PPIC_PPIASE_2"/>
    <property type="match status" value="1"/>
</dbReference>
<evidence type="ECO:0000256" key="2">
    <source>
        <dbReference type="ARBA" id="ARBA00022475"/>
    </source>
</evidence>
<feature type="domain" description="PpiC" evidence="13">
    <location>
        <begin position="345"/>
        <end position="442"/>
    </location>
</feature>
<dbReference type="Pfam" id="PF13616">
    <property type="entry name" value="Rotamase_3"/>
    <property type="match status" value="1"/>
</dbReference>
<evidence type="ECO:0000313" key="15">
    <source>
        <dbReference type="Proteomes" id="UP000218267"/>
    </source>
</evidence>
<proteinExistence type="inferred from homology"/>
<dbReference type="Gene3D" id="3.10.50.40">
    <property type="match status" value="1"/>
</dbReference>
<reference evidence="15" key="2">
    <citation type="journal article" date="2020" name="Antonie Van Leeuwenhoek">
        <title>Labilibaculum antarcticum sp. nov., a novel facultative anaerobic, psychrotorelant bacterium isolated from marine sediment of Antarctica.</title>
        <authorList>
            <person name="Watanabe M."/>
            <person name="Kojima H."/>
            <person name="Fukui M."/>
        </authorList>
    </citation>
    <scope>NUCLEOTIDE SEQUENCE [LARGE SCALE GENOMIC DNA]</scope>
    <source>
        <strain evidence="15">SPP2</strain>
    </source>
</reference>
<accession>A0A1Y1CJS0</accession>
<comment type="subcellular location">
    <subcellularLocation>
        <location evidence="1">Cell inner membrane</location>
        <topology evidence="1">Single-pass type II membrane protein</topology>
        <orientation evidence="1">Periplasmic side</orientation>
    </subcellularLocation>
</comment>
<dbReference type="InterPro" id="IPR027304">
    <property type="entry name" value="Trigger_fact/SurA_dom_sf"/>
</dbReference>
<dbReference type="InterPro" id="IPR000297">
    <property type="entry name" value="PPIase_PpiC"/>
</dbReference>
<protein>
    <recommendedName>
        <fullName evidence="9">Periplasmic chaperone PpiD</fullName>
    </recommendedName>
    <alternativeName>
        <fullName evidence="10">Periplasmic folding chaperone</fullName>
    </alternativeName>
</protein>
<sequence>MATLQKIRNRGVFIGIIIGGALLAFIAGDALKSGGSLLANSRNEMAEIAGESINIRDFQERFNHSQEINKLMSGQSSIPSEQIERLREQVWQQMVQEFVMNREYDELGISISSEELFDMVQGRNIDPTIRQLFQNENGLVDKDQVVATLKQLIAAPNGTPQKAYWLNIEEAIITQRNLAKYNTLVQKGLYMPNALVKDMAVKGSKKVDFNYIVKSYNLISDSTINVSESEIRDYYSKHEDLFKQTESRKIDYVSFDVEPSTEDYKATEKWVVDLKEDFTEESNNVQFVELNGDSDFNTYFFRQDELTNPEVNAFAFTANKGDVFGPYFENEMYKMAKLNEVKMLPDSVKARHILIRPINGDFKSAEAKADSLKALLAKGYAFADLAKDNSSDQGSAVNGGDLGWFTQGKMVQPFNDAAFSSNKNEVKVVLTQFGAHVIQVTNMSKAVKKVQLAIVDRKVEASQETTQLAYAKARSFAGNNLEATSFAKAITAENLNRRTANLKKETKLIPGLENSRDLVRAAYNSDDMESILLSNDNSAVFEFGNKFVVAIISDIKEEGIAPIQDKVSEIKRAIRKDKKAELIIAEMAKNSEGAQSLLSVAQKENLEVKNASGISFQSFQIPGAGIEPKVISTASMLVKGNISSPIKGNQGVYMLVITNENSDEVSDITVKAFKTRLEQGYQYRTNYQAFQALKDNANVIDKRYKFY</sequence>
<dbReference type="SUPFAM" id="SSF54534">
    <property type="entry name" value="FKBP-like"/>
    <property type="match status" value="1"/>
</dbReference>
<evidence type="ECO:0000256" key="8">
    <source>
        <dbReference type="ARBA" id="ARBA00038408"/>
    </source>
</evidence>
<dbReference type="KEGG" id="mbas:ALGA_2295"/>
<keyword evidence="4 12" id="KW-0812">Transmembrane</keyword>
<dbReference type="InterPro" id="IPR046357">
    <property type="entry name" value="PPIase_dom_sf"/>
</dbReference>
<evidence type="ECO:0000256" key="1">
    <source>
        <dbReference type="ARBA" id="ARBA00004382"/>
    </source>
</evidence>
<dbReference type="PANTHER" id="PTHR47529">
    <property type="entry name" value="PEPTIDYL-PROLYL CIS-TRANS ISOMERASE D"/>
    <property type="match status" value="1"/>
</dbReference>
<dbReference type="RefSeq" id="WP_096429469.1">
    <property type="nucleotide sequence ID" value="NZ_AP018042.1"/>
</dbReference>
<organism evidence="14 15">
    <name type="scientific">Labilibaculum antarcticum</name>
    <dbReference type="NCBI Taxonomy" id="1717717"/>
    <lineage>
        <taxon>Bacteria</taxon>
        <taxon>Pseudomonadati</taxon>
        <taxon>Bacteroidota</taxon>
        <taxon>Bacteroidia</taxon>
        <taxon>Marinilabiliales</taxon>
        <taxon>Marinifilaceae</taxon>
        <taxon>Labilibaculum</taxon>
    </lineage>
</organism>
<evidence type="ECO:0000256" key="11">
    <source>
        <dbReference type="PROSITE-ProRule" id="PRU00278"/>
    </source>
</evidence>
<comment type="similarity">
    <text evidence="8">Belongs to the PpiD chaperone family.</text>
</comment>
<dbReference type="GO" id="GO:0003755">
    <property type="term" value="F:peptidyl-prolyl cis-trans isomerase activity"/>
    <property type="evidence" value="ECO:0007669"/>
    <property type="project" value="UniProtKB-KW"/>
</dbReference>
<dbReference type="SUPFAM" id="SSF109998">
    <property type="entry name" value="Triger factor/SurA peptide-binding domain-like"/>
    <property type="match status" value="1"/>
</dbReference>
<name>A0A1Y1CJS0_9BACT</name>
<evidence type="ECO:0000313" key="14">
    <source>
        <dbReference type="EMBL" id="BAX80627.1"/>
    </source>
</evidence>
<dbReference type="GO" id="GO:0005886">
    <property type="term" value="C:plasma membrane"/>
    <property type="evidence" value="ECO:0007669"/>
    <property type="project" value="UniProtKB-SubCell"/>
</dbReference>
<keyword evidence="5 12" id="KW-1133">Transmembrane helix</keyword>
<keyword evidence="11 14" id="KW-0413">Isomerase</keyword>
<evidence type="ECO:0000256" key="7">
    <source>
        <dbReference type="ARBA" id="ARBA00023186"/>
    </source>
</evidence>
<dbReference type="AlphaFoldDB" id="A0A1Y1CJS0"/>
<keyword evidence="15" id="KW-1185">Reference proteome</keyword>
<dbReference type="InterPro" id="IPR023058">
    <property type="entry name" value="PPIase_PpiC_CS"/>
</dbReference>
<evidence type="ECO:0000256" key="12">
    <source>
        <dbReference type="SAM" id="Phobius"/>
    </source>
</evidence>
<dbReference type="PANTHER" id="PTHR47529:SF1">
    <property type="entry name" value="PERIPLASMIC CHAPERONE PPID"/>
    <property type="match status" value="1"/>
</dbReference>
<keyword evidence="11" id="KW-0697">Rotamase</keyword>
<evidence type="ECO:0000256" key="5">
    <source>
        <dbReference type="ARBA" id="ARBA00022989"/>
    </source>
</evidence>
<keyword evidence="6 12" id="KW-0472">Membrane</keyword>
<evidence type="ECO:0000256" key="6">
    <source>
        <dbReference type="ARBA" id="ARBA00023136"/>
    </source>
</evidence>
<dbReference type="EMBL" id="AP018042">
    <property type="protein sequence ID" value="BAX80627.1"/>
    <property type="molecule type" value="Genomic_DNA"/>
</dbReference>
<dbReference type="PROSITE" id="PS01096">
    <property type="entry name" value="PPIC_PPIASE_1"/>
    <property type="match status" value="1"/>
</dbReference>
<keyword evidence="7" id="KW-0143">Chaperone</keyword>
<dbReference type="InterPro" id="IPR052029">
    <property type="entry name" value="PpiD_chaperone"/>
</dbReference>
<dbReference type="OrthoDB" id="9812372at2"/>
<feature type="transmembrane region" description="Helical" evidence="12">
    <location>
        <begin position="12"/>
        <end position="31"/>
    </location>
</feature>
<evidence type="ECO:0000256" key="10">
    <source>
        <dbReference type="ARBA" id="ARBA00042775"/>
    </source>
</evidence>
<dbReference type="Pfam" id="PF13623">
    <property type="entry name" value="SurA_N_2"/>
    <property type="match status" value="1"/>
</dbReference>
<evidence type="ECO:0000256" key="4">
    <source>
        <dbReference type="ARBA" id="ARBA00022692"/>
    </source>
</evidence>
<keyword evidence="2" id="KW-1003">Cell membrane</keyword>
<evidence type="ECO:0000256" key="9">
    <source>
        <dbReference type="ARBA" id="ARBA00040743"/>
    </source>
</evidence>
<gene>
    <name evidence="14" type="ORF">ALGA_2295</name>
</gene>
<evidence type="ECO:0000259" key="13">
    <source>
        <dbReference type="PROSITE" id="PS50198"/>
    </source>
</evidence>
<evidence type="ECO:0000256" key="3">
    <source>
        <dbReference type="ARBA" id="ARBA00022519"/>
    </source>
</evidence>